<dbReference type="SUPFAM" id="SSF54593">
    <property type="entry name" value="Glyoxalase/Bleomycin resistance protein/Dihydroxybiphenyl dioxygenase"/>
    <property type="match status" value="1"/>
</dbReference>
<comment type="caution">
    <text evidence="3">The sequence shown here is derived from an EMBL/GenBank/DDBJ whole genome shotgun (WGS) entry which is preliminary data.</text>
</comment>
<proteinExistence type="predicted"/>
<sequence length="161" mass="18057">MIVGVHHVAISTPDLDRFIATYQQWFGFEPAGEGDWQPGNARIDAMVGLQDSAARYAMLRRGNLHLEVFEYATHDPQTVRPRMCDYGITHLCFYCDDIFADYERLKGLGMVFNCPPGGVGAMWATYGRDHDGNVIELLQIVDRESPFAFANLRVPMAKPGS</sequence>
<dbReference type="OrthoDB" id="9795618at2"/>
<dbReference type="eggNOG" id="COG0346">
    <property type="taxonomic scope" value="Bacteria"/>
</dbReference>
<evidence type="ECO:0000313" key="4">
    <source>
        <dbReference type="Proteomes" id="UP000016568"/>
    </source>
</evidence>
<dbReference type="AlphaFoldDB" id="U2ZXJ8"/>
<dbReference type="GO" id="GO:0046872">
    <property type="term" value="F:metal ion binding"/>
    <property type="evidence" value="ECO:0007669"/>
    <property type="project" value="UniProtKB-KW"/>
</dbReference>
<feature type="domain" description="VOC" evidence="2">
    <location>
        <begin position="4"/>
        <end position="140"/>
    </location>
</feature>
<dbReference type="EMBL" id="BASZ01000007">
    <property type="protein sequence ID" value="GAD50119.1"/>
    <property type="molecule type" value="Genomic_DNA"/>
</dbReference>
<dbReference type="InterPro" id="IPR004360">
    <property type="entry name" value="Glyas_Fos-R_dOase_dom"/>
</dbReference>
<keyword evidence="4" id="KW-1185">Reference proteome</keyword>
<dbReference type="PANTHER" id="PTHR43048:SF6">
    <property type="entry name" value="BLR8189 PROTEIN"/>
    <property type="match status" value="1"/>
</dbReference>
<reference evidence="3 4" key="1">
    <citation type="submission" date="2013-09" db="EMBL/GenBank/DDBJ databases">
        <title>Whole genome shotgun sequence of Novosphingobium tardaugens NBRC 16725.</title>
        <authorList>
            <person name="Isaki S."/>
            <person name="Hosoyama A."/>
            <person name="Tsuchikane K."/>
            <person name="Katsumata H."/>
            <person name="Ando Y."/>
            <person name="Yamazaki S."/>
            <person name="Fujita N."/>
        </authorList>
    </citation>
    <scope>NUCLEOTIDE SEQUENCE [LARGE SCALE GENOMIC DNA]</scope>
    <source>
        <strain evidence="3 4">NBRC 16725</strain>
    </source>
</reference>
<evidence type="ECO:0000259" key="2">
    <source>
        <dbReference type="PROSITE" id="PS51819"/>
    </source>
</evidence>
<dbReference type="Gene3D" id="3.10.180.10">
    <property type="entry name" value="2,3-Dihydroxybiphenyl 1,2-Dioxygenase, domain 1"/>
    <property type="match status" value="1"/>
</dbReference>
<dbReference type="InterPro" id="IPR037523">
    <property type="entry name" value="VOC_core"/>
</dbReference>
<protein>
    <recommendedName>
        <fullName evidence="2">VOC domain-containing protein</fullName>
    </recommendedName>
</protein>
<name>U2ZXJ8_9SPHN</name>
<gene>
    <name evidence="3" type="ORF">NT2_07_01190</name>
</gene>
<dbReference type="Proteomes" id="UP000016568">
    <property type="component" value="Unassembled WGS sequence"/>
</dbReference>
<dbReference type="InterPro" id="IPR051785">
    <property type="entry name" value="MMCE/EMCE_epimerase"/>
</dbReference>
<dbReference type="Pfam" id="PF00903">
    <property type="entry name" value="Glyoxalase"/>
    <property type="match status" value="1"/>
</dbReference>
<evidence type="ECO:0000313" key="3">
    <source>
        <dbReference type="EMBL" id="GAD50119.1"/>
    </source>
</evidence>
<dbReference type="RefSeq" id="WP_021690937.1">
    <property type="nucleotide sequence ID" value="NZ_BASZ01000007.1"/>
</dbReference>
<dbReference type="KEGG" id="ntd:EGO55_06170"/>
<keyword evidence="1" id="KW-0479">Metal-binding</keyword>
<dbReference type="InterPro" id="IPR029068">
    <property type="entry name" value="Glyas_Bleomycin-R_OHBP_Dase"/>
</dbReference>
<dbReference type="PANTHER" id="PTHR43048">
    <property type="entry name" value="METHYLMALONYL-COA EPIMERASE"/>
    <property type="match status" value="1"/>
</dbReference>
<dbReference type="GO" id="GO:0004493">
    <property type="term" value="F:methylmalonyl-CoA epimerase activity"/>
    <property type="evidence" value="ECO:0007669"/>
    <property type="project" value="TreeGrafter"/>
</dbReference>
<organism evidence="3 4">
    <name type="scientific">Caenibius tardaugens NBRC 16725</name>
    <dbReference type="NCBI Taxonomy" id="1219035"/>
    <lineage>
        <taxon>Bacteria</taxon>
        <taxon>Pseudomonadati</taxon>
        <taxon>Pseudomonadota</taxon>
        <taxon>Alphaproteobacteria</taxon>
        <taxon>Sphingomonadales</taxon>
        <taxon>Erythrobacteraceae</taxon>
        <taxon>Caenibius</taxon>
    </lineage>
</organism>
<accession>U2ZXJ8</accession>
<dbReference type="PROSITE" id="PS51819">
    <property type="entry name" value="VOC"/>
    <property type="match status" value="1"/>
</dbReference>
<dbReference type="GO" id="GO:0046491">
    <property type="term" value="P:L-methylmalonyl-CoA metabolic process"/>
    <property type="evidence" value="ECO:0007669"/>
    <property type="project" value="TreeGrafter"/>
</dbReference>
<evidence type="ECO:0000256" key="1">
    <source>
        <dbReference type="ARBA" id="ARBA00022723"/>
    </source>
</evidence>